<dbReference type="AlphaFoldDB" id="A0ABD5WWY0"/>
<keyword evidence="2" id="KW-1185">Reference proteome</keyword>
<accession>A0ABD5WWY0</accession>
<reference evidence="1 2" key="1">
    <citation type="journal article" date="2019" name="Int. J. Syst. Evol. Microbiol.">
        <title>The Global Catalogue of Microorganisms (GCM) 10K type strain sequencing project: providing services to taxonomists for standard genome sequencing and annotation.</title>
        <authorList>
            <consortium name="The Broad Institute Genomics Platform"/>
            <consortium name="The Broad Institute Genome Sequencing Center for Infectious Disease"/>
            <person name="Wu L."/>
            <person name="Ma J."/>
        </authorList>
    </citation>
    <scope>NUCLEOTIDE SEQUENCE [LARGE SCALE GENOMIC DNA]</scope>
    <source>
        <strain evidence="1 2">DT55</strain>
    </source>
</reference>
<dbReference type="Proteomes" id="UP001596388">
    <property type="component" value="Unassembled WGS sequence"/>
</dbReference>
<protein>
    <recommendedName>
        <fullName evidence="3">Restriction endonuclease</fullName>
    </recommendedName>
</protein>
<gene>
    <name evidence="1" type="ORF">ACFQKD_02005</name>
</gene>
<name>A0ABD5WWY0_9EURY</name>
<proteinExistence type="predicted"/>
<dbReference type="EMBL" id="JBHTAG010000002">
    <property type="protein sequence ID" value="MFC7096064.1"/>
    <property type="molecule type" value="Genomic_DNA"/>
</dbReference>
<dbReference type="GeneID" id="79270052"/>
<evidence type="ECO:0008006" key="3">
    <source>
        <dbReference type="Google" id="ProtNLM"/>
    </source>
</evidence>
<sequence length="239" mass="26585">MEQDRLVVTFYNPLSRITIAKPESVCIIPATDTALQDPIDVEPRGSTTLNAEYSRIFKGIRFSESSSIEVSPTEAPPLFDTDLHPPHYAACNWGKIDEEIVEAAYRKEPIPYVASSLTPTQVEVCAEEYLRSIYPSFRRTSTLGGEQKDVDVIGHIGPTHGPAVIAEMTGGDRDDAQKRAGRLEKYSDRSEHLYLFAPSGSKPDSVPKSIEFIPLEEVFSFLDGSNRTRSMLNEMLMQA</sequence>
<evidence type="ECO:0000313" key="2">
    <source>
        <dbReference type="Proteomes" id="UP001596388"/>
    </source>
</evidence>
<evidence type="ECO:0000313" key="1">
    <source>
        <dbReference type="EMBL" id="MFC7096064.1"/>
    </source>
</evidence>
<dbReference type="RefSeq" id="WP_276236451.1">
    <property type="nucleotide sequence ID" value="NZ_CP119989.1"/>
</dbReference>
<comment type="caution">
    <text evidence="1">The sequence shown here is derived from an EMBL/GenBank/DDBJ whole genome shotgun (WGS) entry which is preliminary data.</text>
</comment>
<organism evidence="1 2">
    <name type="scientific">Halobaculum marinum</name>
    <dbReference type="NCBI Taxonomy" id="3031996"/>
    <lineage>
        <taxon>Archaea</taxon>
        <taxon>Methanobacteriati</taxon>
        <taxon>Methanobacteriota</taxon>
        <taxon>Stenosarchaea group</taxon>
        <taxon>Halobacteria</taxon>
        <taxon>Halobacteriales</taxon>
        <taxon>Haloferacaceae</taxon>
        <taxon>Halobaculum</taxon>
    </lineage>
</organism>